<accession>A0A6M3XM76</accession>
<gene>
    <name evidence="2" type="ORF">TM448B01489_0002</name>
</gene>
<sequence length="465" mass="51410">MSDVWANAIQGFNRGVPLGVRAAERGQEMRMRKDERAEDQRIRQRERAEDVNYRNETLGLQKDQAARQKSEYDYKVLERTKAKKQENLKKSVAVAKGLFKAGYEREAVGVVTKAYNSLNDKGDEGILIHKGDGGGIDAEANGPGKSPWDKPEAKGANMLFLSKNFGMIPFKSAKDAINMMDSFVNGEKEDETVVIGKDQTLMNKRTGEVIGKGVGPSKLEEYKEKINLMTTTYKHLGSSLMGKAAEEDFLGPAGQPTDEANTAYKKAISILMKAEKDPKSLTPMEAKMLPIAGNMVKFYQDSLTYIGENRESLFGAKQPSGKQGLTNTPPKGGEKSAQPKSKEKPSPKNKKPGLTPPEKPKETSKKKNPFSGKPKITSSDLDVFIRQVKPTSAGLESPTAKKFEDVKKAARWIGKKIKESEQPLQAKIKKMKPELNRGEIEEIASLIRSAFPEKTDIERANMIGK</sequence>
<reference evidence="2" key="1">
    <citation type="submission" date="2020-03" db="EMBL/GenBank/DDBJ databases">
        <title>The deep terrestrial virosphere.</title>
        <authorList>
            <person name="Holmfeldt K."/>
            <person name="Nilsson E."/>
            <person name="Simone D."/>
            <person name="Lopez-Fernandez M."/>
            <person name="Wu X."/>
            <person name="de Brujin I."/>
            <person name="Lundin D."/>
            <person name="Andersson A."/>
            <person name="Bertilsson S."/>
            <person name="Dopson M."/>
        </authorList>
    </citation>
    <scope>NUCLEOTIDE SEQUENCE</scope>
    <source>
        <strain evidence="2">TM448B01489</strain>
    </source>
</reference>
<protein>
    <submittedName>
        <fullName evidence="2">Uncharacterized protein</fullName>
    </submittedName>
</protein>
<proteinExistence type="predicted"/>
<dbReference type="EMBL" id="MT144768">
    <property type="protein sequence ID" value="QJH99090.1"/>
    <property type="molecule type" value="Genomic_DNA"/>
</dbReference>
<name>A0A6M3XM76_9ZZZZ</name>
<evidence type="ECO:0000313" key="2">
    <source>
        <dbReference type="EMBL" id="QJH99090.1"/>
    </source>
</evidence>
<dbReference type="AlphaFoldDB" id="A0A6M3XM76"/>
<feature type="compositionally biased region" description="Polar residues" evidence="1">
    <location>
        <begin position="320"/>
        <end position="329"/>
    </location>
</feature>
<feature type="region of interest" description="Disordered" evidence="1">
    <location>
        <begin position="314"/>
        <end position="381"/>
    </location>
</feature>
<organism evidence="2">
    <name type="scientific">viral metagenome</name>
    <dbReference type="NCBI Taxonomy" id="1070528"/>
    <lineage>
        <taxon>unclassified sequences</taxon>
        <taxon>metagenomes</taxon>
        <taxon>organismal metagenomes</taxon>
    </lineage>
</organism>
<feature type="region of interest" description="Disordered" evidence="1">
    <location>
        <begin position="27"/>
        <end position="50"/>
    </location>
</feature>
<evidence type="ECO:0000256" key="1">
    <source>
        <dbReference type="SAM" id="MobiDB-lite"/>
    </source>
</evidence>